<feature type="compositionally biased region" description="Polar residues" evidence="1">
    <location>
        <begin position="17"/>
        <end position="33"/>
    </location>
</feature>
<protein>
    <submittedName>
        <fullName evidence="2">Uncharacterized protein</fullName>
    </submittedName>
</protein>
<evidence type="ECO:0000313" key="2">
    <source>
        <dbReference type="EMBL" id="KAK0746997.1"/>
    </source>
</evidence>
<evidence type="ECO:0000256" key="1">
    <source>
        <dbReference type="SAM" id="MobiDB-lite"/>
    </source>
</evidence>
<feature type="compositionally biased region" description="Polar residues" evidence="1">
    <location>
        <begin position="156"/>
        <end position="166"/>
    </location>
</feature>
<dbReference type="AlphaFoldDB" id="A0AA40EWT2"/>
<accession>A0AA40EWT2</accession>
<dbReference type="Proteomes" id="UP001172155">
    <property type="component" value="Unassembled WGS sequence"/>
</dbReference>
<feature type="region of interest" description="Disordered" evidence="1">
    <location>
        <begin position="17"/>
        <end position="80"/>
    </location>
</feature>
<evidence type="ECO:0000313" key="3">
    <source>
        <dbReference type="Proteomes" id="UP001172155"/>
    </source>
</evidence>
<comment type="caution">
    <text evidence="2">The sequence shown here is derived from an EMBL/GenBank/DDBJ whole genome shotgun (WGS) entry which is preliminary data.</text>
</comment>
<dbReference type="EMBL" id="JAUKUD010000004">
    <property type="protein sequence ID" value="KAK0746997.1"/>
    <property type="molecule type" value="Genomic_DNA"/>
</dbReference>
<reference evidence="2" key="1">
    <citation type="submission" date="2023-06" db="EMBL/GenBank/DDBJ databases">
        <title>Genome-scale phylogeny and comparative genomics of the fungal order Sordariales.</title>
        <authorList>
            <consortium name="Lawrence Berkeley National Laboratory"/>
            <person name="Hensen N."/>
            <person name="Bonometti L."/>
            <person name="Westerberg I."/>
            <person name="Brannstrom I.O."/>
            <person name="Guillou S."/>
            <person name="Cros-Aarteil S."/>
            <person name="Calhoun S."/>
            <person name="Haridas S."/>
            <person name="Kuo A."/>
            <person name="Mondo S."/>
            <person name="Pangilinan J."/>
            <person name="Riley R."/>
            <person name="LaButti K."/>
            <person name="Andreopoulos B."/>
            <person name="Lipzen A."/>
            <person name="Chen C."/>
            <person name="Yanf M."/>
            <person name="Daum C."/>
            <person name="Ng V."/>
            <person name="Clum A."/>
            <person name="Steindorff A."/>
            <person name="Ohm R."/>
            <person name="Martin F."/>
            <person name="Silar P."/>
            <person name="Natvig D."/>
            <person name="Lalanne C."/>
            <person name="Gautier V."/>
            <person name="Ament-velasquez S.L."/>
            <person name="Kruys A."/>
            <person name="Hutchinson M.I."/>
            <person name="Powell A.J."/>
            <person name="Barry K."/>
            <person name="Miller A.N."/>
            <person name="Grigoriev I.V."/>
            <person name="Debuchy R."/>
            <person name="Gladieux P."/>
            <person name="Thoren M.H."/>
            <person name="Johannesson H."/>
        </authorList>
    </citation>
    <scope>NUCLEOTIDE SEQUENCE</scope>
    <source>
        <strain evidence="2">SMH3187-1</strain>
    </source>
</reference>
<proteinExistence type="predicted"/>
<gene>
    <name evidence="2" type="ORF">B0T18DRAFT_447376</name>
</gene>
<feature type="compositionally biased region" description="Pro residues" evidence="1">
    <location>
        <begin position="133"/>
        <end position="143"/>
    </location>
</feature>
<feature type="non-terminal residue" evidence="2">
    <location>
        <position position="1"/>
    </location>
</feature>
<name>A0AA40EWT2_9PEZI</name>
<feature type="region of interest" description="Disordered" evidence="1">
    <location>
        <begin position="125"/>
        <end position="166"/>
    </location>
</feature>
<organism evidence="2 3">
    <name type="scientific">Schizothecium vesticola</name>
    <dbReference type="NCBI Taxonomy" id="314040"/>
    <lineage>
        <taxon>Eukaryota</taxon>
        <taxon>Fungi</taxon>
        <taxon>Dikarya</taxon>
        <taxon>Ascomycota</taxon>
        <taxon>Pezizomycotina</taxon>
        <taxon>Sordariomycetes</taxon>
        <taxon>Sordariomycetidae</taxon>
        <taxon>Sordariales</taxon>
        <taxon>Schizotheciaceae</taxon>
        <taxon>Schizothecium</taxon>
    </lineage>
</organism>
<keyword evidence="3" id="KW-1185">Reference proteome</keyword>
<sequence>FWPRVRVTYGGQKIQLWQNSERTRQPPQASQNSDFHHNHHNRQNSQDSRVAPAQAIQSDQLNPARNCAPPPTCERINQPPWRCKALTQLRLPASKPPTTTISQGSLTITTNSAGPAAPANLAATPRTLSIPPVTWPPSTPSPRPDISGLVPPIPSRSYSPRGATSP</sequence>